<evidence type="ECO:0000313" key="2">
    <source>
        <dbReference type="EMBL" id="KKQ98880.1"/>
    </source>
</evidence>
<dbReference type="Proteomes" id="UP000033881">
    <property type="component" value="Unassembled WGS sequence"/>
</dbReference>
<name>A0A0G0MEV9_9BACT</name>
<evidence type="ECO:0000313" key="3">
    <source>
        <dbReference type="Proteomes" id="UP000033881"/>
    </source>
</evidence>
<feature type="transmembrane region" description="Helical" evidence="1">
    <location>
        <begin position="86"/>
        <end position="108"/>
    </location>
</feature>
<dbReference type="STRING" id="1618574.UT24_C0032G0010"/>
<dbReference type="Pfam" id="PF25937">
    <property type="entry name" value="DUF7980"/>
    <property type="match status" value="1"/>
</dbReference>
<organism evidence="2 3">
    <name type="scientific">Candidatus Woesebacteria bacterium GW2011_GWB1_39_12</name>
    <dbReference type="NCBI Taxonomy" id="1618574"/>
    <lineage>
        <taxon>Bacteria</taxon>
        <taxon>Candidatus Woeseibacteriota</taxon>
    </lineage>
</organism>
<dbReference type="AlphaFoldDB" id="A0A0G0MEV9"/>
<dbReference type="InterPro" id="IPR058286">
    <property type="entry name" value="DUF7980"/>
</dbReference>
<gene>
    <name evidence="2" type="ORF">UT24_C0032G0010</name>
</gene>
<protein>
    <submittedName>
        <fullName evidence="2">Uncharacterized protein</fullName>
    </submittedName>
</protein>
<dbReference type="PATRIC" id="fig|1618574.4.peg.1635"/>
<reference evidence="2 3" key="1">
    <citation type="journal article" date="2015" name="Nature">
        <title>rRNA introns, odd ribosomes, and small enigmatic genomes across a large radiation of phyla.</title>
        <authorList>
            <person name="Brown C.T."/>
            <person name="Hug L.A."/>
            <person name="Thomas B.C."/>
            <person name="Sharon I."/>
            <person name="Castelle C.J."/>
            <person name="Singh A."/>
            <person name="Wilkins M.J."/>
            <person name="Williams K.H."/>
            <person name="Banfield J.F."/>
        </authorList>
    </citation>
    <scope>NUCLEOTIDE SEQUENCE [LARGE SCALE GENOMIC DNA]</scope>
</reference>
<accession>A0A0G0MEV9</accession>
<keyword evidence="1" id="KW-1133">Transmembrane helix</keyword>
<evidence type="ECO:0000256" key="1">
    <source>
        <dbReference type="SAM" id="Phobius"/>
    </source>
</evidence>
<proteinExistence type="predicted"/>
<keyword evidence="1" id="KW-0812">Transmembrane</keyword>
<feature type="transmembrane region" description="Helical" evidence="1">
    <location>
        <begin position="54"/>
        <end position="74"/>
    </location>
</feature>
<comment type="caution">
    <text evidence="2">The sequence shown here is derived from an EMBL/GenBank/DDBJ whole genome shotgun (WGS) entry which is preliminary data.</text>
</comment>
<sequence>MRRKIISATLIALGYLLSPLSWWNDLLVNIPLAYLGGSLFGLLDQRLFFPGMVVSYWLTNLLGFALMHFGWLNLKKDSPIGRKEILQNVFFSLAYTLLMVFLVSFGVLKFPAEYFGK</sequence>
<dbReference type="EMBL" id="LBWB01000032">
    <property type="protein sequence ID" value="KKQ98880.1"/>
    <property type="molecule type" value="Genomic_DNA"/>
</dbReference>
<keyword evidence="1" id="KW-0472">Membrane</keyword>
<feature type="transmembrane region" description="Helical" evidence="1">
    <location>
        <begin position="12"/>
        <end position="34"/>
    </location>
</feature>